<dbReference type="EMBL" id="CP002905">
    <property type="protein sequence ID" value="AEP87289.1"/>
    <property type="molecule type" value="Genomic_DNA"/>
</dbReference>
<evidence type="ECO:0000313" key="2">
    <source>
        <dbReference type="Proteomes" id="UP000002651"/>
    </source>
</evidence>
<proteinExistence type="predicted"/>
<name>G4NQ40_BACS4</name>
<dbReference type="GeneID" id="25395722"/>
<dbReference type="Proteomes" id="UP000002651">
    <property type="component" value="Chromosome"/>
</dbReference>
<reference evidence="1 2" key="1">
    <citation type="journal article" date="2012" name="J. Bacteriol.">
        <title>Whole-genome sequences of Bacillus subtilis and close relatives.</title>
        <authorList>
            <person name="Earl A.M."/>
            <person name="Eppinger M."/>
            <person name="Fricke W.F."/>
            <person name="Rosovitz M.J."/>
            <person name="Rasko D.A."/>
            <person name="Daugherty S."/>
            <person name="Losick R."/>
            <person name="Kolter R."/>
            <person name="Ravel J."/>
        </authorList>
    </citation>
    <scope>NUCLEOTIDE SEQUENCE [LARGE SCALE GENOMIC DNA]</scope>
    <source>
        <strain evidence="2">DSM 15029 / JCM 12233 / NBRC 101239 / NRRL B-23049 / TU-B-10</strain>
    </source>
</reference>
<sequence>MGRPVKSIHNMTRKVSKFEKERRANLDETIVKRGNSKPKPIFPMNEKELAIFHKLSKTESLYRYELYSKVIIGLDIEDEWVDRLEGR</sequence>
<dbReference type="RefSeq" id="WP_014114352.1">
    <property type="nucleotide sequence ID" value="NC_016047.1"/>
</dbReference>
<dbReference type="HOGENOM" id="CLU_2476922_0_0_9"/>
<dbReference type="AlphaFoldDB" id="G4NQ40"/>
<evidence type="ECO:0000313" key="1">
    <source>
        <dbReference type="EMBL" id="AEP87289.1"/>
    </source>
</evidence>
<organism evidence="1 2">
    <name type="scientific">Bacillus spizizenii (strain DSM 15029 / JCM 12233 / NBRC 101239 / NRRL B-23049 / TU-B-10)</name>
    <name type="common">Bacillus subtilis subsp. spizizenii</name>
    <dbReference type="NCBI Taxonomy" id="1052585"/>
    <lineage>
        <taxon>Bacteria</taxon>
        <taxon>Bacillati</taxon>
        <taxon>Bacillota</taxon>
        <taxon>Bacilli</taxon>
        <taxon>Bacillales</taxon>
        <taxon>Bacillaceae</taxon>
        <taxon>Bacillus</taxon>
    </lineage>
</organism>
<keyword evidence="2" id="KW-1185">Reference proteome</keyword>
<dbReference type="KEGG" id="bst:GYO_2676"/>
<gene>
    <name evidence="1" type="ordered locus">GYO_2676</name>
</gene>
<accession>G4NQ40</accession>
<protein>
    <submittedName>
        <fullName evidence="1">Uncharacterized protein</fullName>
    </submittedName>
</protein>